<feature type="compositionally biased region" description="Low complexity" evidence="6">
    <location>
        <begin position="179"/>
        <end position="206"/>
    </location>
</feature>
<dbReference type="PANTHER" id="PTHR12599:SF0">
    <property type="entry name" value="PTERIN-4-ALPHA-CARBINOLAMINE DEHYDRATASE"/>
    <property type="match status" value="1"/>
</dbReference>
<keyword evidence="8" id="KW-1185">Reference proteome</keyword>
<dbReference type="InterPro" id="IPR001533">
    <property type="entry name" value="Pterin_deHydtase"/>
</dbReference>
<comment type="similarity">
    <text evidence="2">Belongs to the pterin-4-alpha-carbinolamine dehydratase family.</text>
</comment>
<dbReference type="InterPro" id="IPR036428">
    <property type="entry name" value="PCD_sf"/>
</dbReference>
<evidence type="ECO:0000256" key="6">
    <source>
        <dbReference type="SAM" id="MobiDB-lite"/>
    </source>
</evidence>
<keyword evidence="4" id="KW-0456">Lyase</keyword>
<dbReference type="EC" id="4.2.1.96" evidence="3"/>
<evidence type="ECO:0000313" key="8">
    <source>
        <dbReference type="Proteomes" id="UP001302602"/>
    </source>
</evidence>
<sequence length="231" mass="25104">MRPSRLSRVSPASLAFPSLKRSTQDFIPISRASSPLVILAHRQSSSPLILTRILAITTAHMSTGSKQQPRFSAGSDLAALESTLSPLLTSNGGRWNLTMDGEALEREFKFKTFAKTWDFMTAVSLQCKIKNHHPEWSNVFNTTFIRWTTHHPKGLSAKDIELAAQCDQLAQDFGEVAEQEQQSTQPSPSQPTGRGPQQQQQQQTGGTATCGLAGLAARAVGSAGDCCVPRK</sequence>
<evidence type="ECO:0000256" key="1">
    <source>
        <dbReference type="ARBA" id="ARBA00001554"/>
    </source>
</evidence>
<dbReference type="GO" id="GO:0008124">
    <property type="term" value="F:4-alpha-hydroxytetrahydrobiopterin dehydratase activity"/>
    <property type="evidence" value="ECO:0007669"/>
    <property type="project" value="UniProtKB-EC"/>
</dbReference>
<dbReference type="GeneID" id="87829231"/>
<dbReference type="AlphaFoldDB" id="A0AAN6Z5S4"/>
<reference evidence="7" key="2">
    <citation type="submission" date="2023-05" db="EMBL/GenBank/DDBJ databases">
        <authorList>
            <consortium name="Lawrence Berkeley National Laboratory"/>
            <person name="Steindorff A."/>
            <person name="Hensen N."/>
            <person name="Bonometti L."/>
            <person name="Westerberg I."/>
            <person name="Brannstrom I.O."/>
            <person name="Guillou S."/>
            <person name="Cros-Aarteil S."/>
            <person name="Calhoun S."/>
            <person name="Haridas S."/>
            <person name="Kuo A."/>
            <person name="Mondo S."/>
            <person name="Pangilinan J."/>
            <person name="Riley R."/>
            <person name="Labutti K."/>
            <person name="Andreopoulos B."/>
            <person name="Lipzen A."/>
            <person name="Chen C."/>
            <person name="Yanf M."/>
            <person name="Daum C."/>
            <person name="Ng V."/>
            <person name="Clum A."/>
            <person name="Ohm R."/>
            <person name="Martin F."/>
            <person name="Silar P."/>
            <person name="Natvig D."/>
            <person name="Lalanne C."/>
            <person name="Gautier V."/>
            <person name="Ament-Velasquez S.L."/>
            <person name="Kruys A."/>
            <person name="Hutchinson M.I."/>
            <person name="Powell A.J."/>
            <person name="Barry K."/>
            <person name="Miller A.N."/>
            <person name="Grigoriev I.V."/>
            <person name="Debuchy R."/>
            <person name="Gladieux P."/>
            <person name="Thoren M.H."/>
            <person name="Johannesson H."/>
        </authorList>
    </citation>
    <scope>NUCLEOTIDE SEQUENCE</scope>
    <source>
        <strain evidence="7">CBS 731.68</strain>
    </source>
</reference>
<proteinExistence type="inferred from homology"/>
<gene>
    <name evidence="7" type="ORF">N657DRAFT_643036</name>
</gene>
<dbReference type="GO" id="GO:0006729">
    <property type="term" value="P:tetrahydrobiopterin biosynthetic process"/>
    <property type="evidence" value="ECO:0007669"/>
    <property type="project" value="InterPro"/>
</dbReference>
<protein>
    <recommendedName>
        <fullName evidence="3">4a-hydroxytetrahydrobiopterin dehydratase</fullName>
        <ecNumber evidence="3">4.2.1.96</ecNumber>
    </recommendedName>
    <alternativeName>
        <fullName evidence="5">4-alpha-hydroxy-tetrahydropterin dehydratase</fullName>
    </alternativeName>
</protein>
<dbReference type="Pfam" id="PF01329">
    <property type="entry name" value="Pterin_4a"/>
    <property type="match status" value="1"/>
</dbReference>
<evidence type="ECO:0000256" key="3">
    <source>
        <dbReference type="ARBA" id="ARBA00013252"/>
    </source>
</evidence>
<dbReference type="Proteomes" id="UP001302602">
    <property type="component" value="Unassembled WGS sequence"/>
</dbReference>
<dbReference type="RefSeq" id="XP_062650017.1">
    <property type="nucleotide sequence ID" value="XM_062792462.1"/>
</dbReference>
<dbReference type="EMBL" id="MU853225">
    <property type="protein sequence ID" value="KAK4126246.1"/>
    <property type="molecule type" value="Genomic_DNA"/>
</dbReference>
<reference evidence="7" key="1">
    <citation type="journal article" date="2023" name="Mol. Phylogenet. Evol.">
        <title>Genome-scale phylogeny and comparative genomics of the fungal order Sordariales.</title>
        <authorList>
            <person name="Hensen N."/>
            <person name="Bonometti L."/>
            <person name="Westerberg I."/>
            <person name="Brannstrom I.O."/>
            <person name="Guillou S."/>
            <person name="Cros-Aarteil S."/>
            <person name="Calhoun S."/>
            <person name="Haridas S."/>
            <person name="Kuo A."/>
            <person name="Mondo S."/>
            <person name="Pangilinan J."/>
            <person name="Riley R."/>
            <person name="LaButti K."/>
            <person name="Andreopoulos B."/>
            <person name="Lipzen A."/>
            <person name="Chen C."/>
            <person name="Yan M."/>
            <person name="Daum C."/>
            <person name="Ng V."/>
            <person name="Clum A."/>
            <person name="Steindorff A."/>
            <person name="Ohm R.A."/>
            <person name="Martin F."/>
            <person name="Silar P."/>
            <person name="Natvig D.O."/>
            <person name="Lalanne C."/>
            <person name="Gautier V."/>
            <person name="Ament-Velasquez S.L."/>
            <person name="Kruys A."/>
            <person name="Hutchinson M.I."/>
            <person name="Powell A.J."/>
            <person name="Barry K."/>
            <person name="Miller A.N."/>
            <person name="Grigoriev I.V."/>
            <person name="Debuchy R."/>
            <person name="Gladieux P."/>
            <person name="Hiltunen Thoren M."/>
            <person name="Johannesson H."/>
        </authorList>
    </citation>
    <scope>NUCLEOTIDE SEQUENCE</scope>
    <source>
        <strain evidence="7">CBS 731.68</strain>
    </source>
</reference>
<dbReference type="SUPFAM" id="SSF55248">
    <property type="entry name" value="PCD-like"/>
    <property type="match status" value="1"/>
</dbReference>
<dbReference type="Gene3D" id="3.30.1360.20">
    <property type="entry name" value="Transcriptional coactivator/pterin dehydratase"/>
    <property type="match status" value="1"/>
</dbReference>
<comment type="catalytic activity">
    <reaction evidence="1">
        <text>(4aS,6R)-4a-hydroxy-L-erythro-5,6,7,8-tetrahydrobiopterin = (6R)-L-erythro-6,7-dihydrobiopterin + H2O</text>
        <dbReference type="Rhea" id="RHEA:11920"/>
        <dbReference type="ChEBI" id="CHEBI:15377"/>
        <dbReference type="ChEBI" id="CHEBI:15642"/>
        <dbReference type="ChEBI" id="CHEBI:43120"/>
        <dbReference type="EC" id="4.2.1.96"/>
    </reaction>
</comment>
<organism evidence="7 8">
    <name type="scientific">Parathielavia appendiculata</name>
    <dbReference type="NCBI Taxonomy" id="2587402"/>
    <lineage>
        <taxon>Eukaryota</taxon>
        <taxon>Fungi</taxon>
        <taxon>Dikarya</taxon>
        <taxon>Ascomycota</taxon>
        <taxon>Pezizomycotina</taxon>
        <taxon>Sordariomycetes</taxon>
        <taxon>Sordariomycetidae</taxon>
        <taxon>Sordariales</taxon>
        <taxon>Chaetomiaceae</taxon>
        <taxon>Parathielavia</taxon>
    </lineage>
</organism>
<evidence type="ECO:0000313" key="7">
    <source>
        <dbReference type="EMBL" id="KAK4126246.1"/>
    </source>
</evidence>
<evidence type="ECO:0000256" key="5">
    <source>
        <dbReference type="ARBA" id="ARBA00030497"/>
    </source>
</evidence>
<evidence type="ECO:0000256" key="2">
    <source>
        <dbReference type="ARBA" id="ARBA00006472"/>
    </source>
</evidence>
<dbReference type="PANTHER" id="PTHR12599">
    <property type="entry name" value="PTERIN-4-ALPHA-CARBINOLAMINE DEHYDRATASE"/>
    <property type="match status" value="1"/>
</dbReference>
<feature type="region of interest" description="Disordered" evidence="6">
    <location>
        <begin position="175"/>
        <end position="206"/>
    </location>
</feature>
<accession>A0AAN6Z5S4</accession>
<comment type="caution">
    <text evidence="7">The sequence shown here is derived from an EMBL/GenBank/DDBJ whole genome shotgun (WGS) entry which is preliminary data.</text>
</comment>
<dbReference type="CDD" id="cd00488">
    <property type="entry name" value="PCD_DCoH"/>
    <property type="match status" value="1"/>
</dbReference>
<name>A0AAN6Z5S4_9PEZI</name>
<evidence type="ECO:0000256" key="4">
    <source>
        <dbReference type="ARBA" id="ARBA00023239"/>
    </source>
</evidence>